<dbReference type="PROSITE" id="PS51634">
    <property type="entry name" value="CRC"/>
    <property type="match status" value="1"/>
</dbReference>
<keyword evidence="3" id="KW-0539">Nucleus</keyword>
<dbReference type="STRING" id="906689.A0A2I0X8I7"/>
<evidence type="ECO:0000256" key="2">
    <source>
        <dbReference type="ARBA" id="ARBA00007267"/>
    </source>
</evidence>
<evidence type="ECO:0000256" key="3">
    <source>
        <dbReference type="ARBA" id="ARBA00023242"/>
    </source>
</evidence>
<gene>
    <name evidence="6" type="primary">TCX5</name>
    <name evidence="6" type="ORF">MA16_Dca002737</name>
</gene>
<dbReference type="InterPro" id="IPR033467">
    <property type="entry name" value="Tesmin/TSO1-like_CXC"/>
</dbReference>
<evidence type="ECO:0000256" key="4">
    <source>
        <dbReference type="SAM" id="MobiDB-lite"/>
    </source>
</evidence>
<dbReference type="AlphaFoldDB" id="A0A2I0X8I7"/>
<reference evidence="6 7" key="1">
    <citation type="journal article" date="2016" name="Sci. Rep.">
        <title>The Dendrobium catenatum Lindl. genome sequence provides insights into polysaccharide synthase, floral development and adaptive evolution.</title>
        <authorList>
            <person name="Zhang G.Q."/>
            <person name="Xu Q."/>
            <person name="Bian C."/>
            <person name="Tsai W.C."/>
            <person name="Yeh C.M."/>
            <person name="Liu K.W."/>
            <person name="Yoshida K."/>
            <person name="Zhang L.S."/>
            <person name="Chang S.B."/>
            <person name="Chen F."/>
            <person name="Shi Y."/>
            <person name="Su Y.Y."/>
            <person name="Zhang Y.Q."/>
            <person name="Chen L.J."/>
            <person name="Yin Y."/>
            <person name="Lin M."/>
            <person name="Huang H."/>
            <person name="Deng H."/>
            <person name="Wang Z.W."/>
            <person name="Zhu S.L."/>
            <person name="Zhao X."/>
            <person name="Deng C."/>
            <person name="Niu S.C."/>
            <person name="Huang J."/>
            <person name="Wang M."/>
            <person name="Liu G.H."/>
            <person name="Yang H.J."/>
            <person name="Xiao X.J."/>
            <person name="Hsiao Y.Y."/>
            <person name="Wu W.L."/>
            <person name="Chen Y.Y."/>
            <person name="Mitsuda N."/>
            <person name="Ohme-Takagi M."/>
            <person name="Luo Y.B."/>
            <person name="Van de Peer Y."/>
            <person name="Liu Z.J."/>
        </authorList>
    </citation>
    <scope>NUCLEOTIDE SEQUENCE [LARGE SCALE GENOMIC DNA]</scope>
    <source>
        <tissue evidence="6">The whole plant</tissue>
    </source>
</reference>
<feature type="compositionally biased region" description="Basic and acidic residues" evidence="4">
    <location>
        <begin position="74"/>
        <end position="85"/>
    </location>
</feature>
<evidence type="ECO:0000259" key="5">
    <source>
        <dbReference type="PROSITE" id="PS51634"/>
    </source>
</evidence>
<feature type="region of interest" description="Disordered" evidence="4">
    <location>
        <begin position="54"/>
        <end position="85"/>
    </location>
</feature>
<dbReference type="Proteomes" id="UP000233837">
    <property type="component" value="Unassembled WGS sequence"/>
</dbReference>
<dbReference type="InterPro" id="IPR005172">
    <property type="entry name" value="CRC"/>
</dbReference>
<reference evidence="6 7" key="2">
    <citation type="journal article" date="2017" name="Nature">
        <title>The Apostasia genome and the evolution of orchids.</title>
        <authorList>
            <person name="Zhang G.Q."/>
            <person name="Liu K.W."/>
            <person name="Li Z."/>
            <person name="Lohaus R."/>
            <person name="Hsiao Y.Y."/>
            <person name="Niu S.C."/>
            <person name="Wang J.Y."/>
            <person name="Lin Y.C."/>
            <person name="Xu Q."/>
            <person name="Chen L.J."/>
            <person name="Yoshida K."/>
            <person name="Fujiwara S."/>
            <person name="Wang Z.W."/>
            <person name="Zhang Y.Q."/>
            <person name="Mitsuda N."/>
            <person name="Wang M."/>
            <person name="Liu G.H."/>
            <person name="Pecoraro L."/>
            <person name="Huang H.X."/>
            <person name="Xiao X.J."/>
            <person name="Lin M."/>
            <person name="Wu X.Y."/>
            <person name="Wu W.L."/>
            <person name="Chen Y.Y."/>
            <person name="Chang S.B."/>
            <person name="Sakamoto S."/>
            <person name="Ohme-Takagi M."/>
            <person name="Yagi M."/>
            <person name="Zeng S.J."/>
            <person name="Shen C.Y."/>
            <person name="Yeh C.M."/>
            <person name="Luo Y.B."/>
            <person name="Tsai W.C."/>
            <person name="Van de Peer Y."/>
            <person name="Liu Z.J."/>
        </authorList>
    </citation>
    <scope>NUCLEOTIDE SEQUENCE [LARGE SCALE GENOMIC DNA]</scope>
    <source>
        <tissue evidence="6">The whole plant</tissue>
    </source>
</reference>
<dbReference type="PANTHER" id="PTHR12446">
    <property type="entry name" value="TESMIN/TSO1-RELATED"/>
    <property type="match status" value="1"/>
</dbReference>
<organism evidence="6 7">
    <name type="scientific">Dendrobium catenatum</name>
    <dbReference type="NCBI Taxonomy" id="906689"/>
    <lineage>
        <taxon>Eukaryota</taxon>
        <taxon>Viridiplantae</taxon>
        <taxon>Streptophyta</taxon>
        <taxon>Embryophyta</taxon>
        <taxon>Tracheophyta</taxon>
        <taxon>Spermatophyta</taxon>
        <taxon>Magnoliopsida</taxon>
        <taxon>Liliopsida</taxon>
        <taxon>Asparagales</taxon>
        <taxon>Orchidaceae</taxon>
        <taxon>Epidendroideae</taxon>
        <taxon>Malaxideae</taxon>
        <taxon>Dendrobiinae</taxon>
        <taxon>Dendrobium</taxon>
    </lineage>
</organism>
<comment type="similarity">
    <text evidence="2">Belongs to the lin-54 family.</text>
</comment>
<dbReference type="Pfam" id="PF03638">
    <property type="entry name" value="TCR"/>
    <property type="match status" value="2"/>
</dbReference>
<dbReference type="InterPro" id="IPR028307">
    <property type="entry name" value="Lin-54_fam"/>
</dbReference>
<dbReference type="SMART" id="SM01114">
    <property type="entry name" value="CXC"/>
    <property type="match status" value="2"/>
</dbReference>
<dbReference type="GO" id="GO:0006355">
    <property type="term" value="P:regulation of DNA-templated transcription"/>
    <property type="evidence" value="ECO:0007669"/>
    <property type="project" value="TreeGrafter"/>
</dbReference>
<protein>
    <submittedName>
        <fullName evidence="6">Protein tesmin/TSO1-like CXC 5</fullName>
    </submittedName>
</protein>
<sequence>MEQGIQSASPAASDLPPKKLVRQLDFTTAYCGVPAVGAGTLPYEHQQLPPLQKQMHASPLPTPRPSIPMSIKPESPKGRSRPLFEMKEGTPTRKKNCNCKHSRCLKLYCECFASGVFCDGCNCANCCNNVENEATRHEAVEATLERNPNAFRPKIGNSPHSIRDSKEDVVETTLVGKHNKGCHCKKSGCLKKYCECFQANILCSENCKCIDCKNFEGSEERKALHHGDHGNALTYMQQAANAALNGAIGPSGYFSPASKKRKNQDLFFGTSVKDQSIHSPVQYPNAGHVKNSGPSSLASVPTARAANPASLGSAKATYRPLLADIVHTEDVKELCRILAVVSGEAVKTAADKSVQGEKHLEMEEQAESSLALSSNDKIETPARPPDPPKISVDDQSNGTDKMTEESGSDFADGQRVRRPMSPGTLALMCDEQDMMCVSSQNNNLPPILPNNQRMTEMYAEQEKCVLMAFRESLLKLINCGTAKEAKFSSMSSKAETSSHEDPVCNSISRISASANAQVSQTVNSFPASSNSHFPVARTQTLENGDLKPTVESSDHVDKLFPPFYTSLSSFCAIICAMTPSSLCIVTSIQLFPLK</sequence>
<evidence type="ECO:0000313" key="6">
    <source>
        <dbReference type="EMBL" id="PKU84225.1"/>
    </source>
</evidence>
<dbReference type="PANTHER" id="PTHR12446:SF34">
    <property type="entry name" value="PROTEIN LIN-54 HOMOLOG"/>
    <property type="match status" value="1"/>
</dbReference>
<dbReference type="EMBL" id="KZ502052">
    <property type="protein sequence ID" value="PKU84225.1"/>
    <property type="molecule type" value="Genomic_DNA"/>
</dbReference>
<accession>A0A2I0X8I7</accession>
<proteinExistence type="inferred from homology"/>
<feature type="domain" description="CRC" evidence="5">
    <location>
        <begin position="93"/>
        <end position="217"/>
    </location>
</feature>
<keyword evidence="7" id="KW-1185">Reference proteome</keyword>
<evidence type="ECO:0000313" key="7">
    <source>
        <dbReference type="Proteomes" id="UP000233837"/>
    </source>
</evidence>
<comment type="subcellular location">
    <subcellularLocation>
        <location evidence="1">Nucleus</location>
    </subcellularLocation>
</comment>
<dbReference type="GO" id="GO:0005634">
    <property type="term" value="C:nucleus"/>
    <property type="evidence" value="ECO:0007669"/>
    <property type="project" value="UniProtKB-SubCell"/>
</dbReference>
<evidence type="ECO:0000256" key="1">
    <source>
        <dbReference type="ARBA" id="ARBA00004123"/>
    </source>
</evidence>
<feature type="region of interest" description="Disordered" evidence="4">
    <location>
        <begin position="349"/>
        <end position="419"/>
    </location>
</feature>
<name>A0A2I0X8I7_9ASPA</name>